<dbReference type="EMBL" id="CP144749">
    <property type="protein sequence ID" value="WVZ73300.1"/>
    <property type="molecule type" value="Genomic_DNA"/>
</dbReference>
<dbReference type="InterPro" id="IPR039189">
    <property type="entry name" value="Fcp1"/>
</dbReference>
<keyword evidence="2 6" id="KW-0378">Hydrolase</keyword>
<dbReference type="InterPro" id="IPR011947">
    <property type="entry name" value="FCP1_euk"/>
</dbReference>
<dbReference type="SUPFAM" id="SSF56784">
    <property type="entry name" value="HAD-like"/>
    <property type="match status" value="2"/>
</dbReference>
<accession>A0AAQ3WTY7</accession>
<evidence type="ECO:0000256" key="4">
    <source>
        <dbReference type="ARBA" id="ARBA00047761"/>
    </source>
</evidence>
<evidence type="ECO:0000256" key="5">
    <source>
        <dbReference type="ARBA" id="ARBA00048336"/>
    </source>
</evidence>
<dbReference type="InterPro" id="IPR036412">
    <property type="entry name" value="HAD-like_sf"/>
</dbReference>
<dbReference type="SMART" id="SM00292">
    <property type="entry name" value="BRCT"/>
    <property type="match status" value="2"/>
</dbReference>
<dbReference type="PANTHER" id="PTHR23081:SF19">
    <property type="entry name" value="RNA POLYMERASE II C-TERMINAL DOMAIN PHOSPHATASE-LIKE"/>
    <property type="match status" value="1"/>
</dbReference>
<keyword evidence="3 6" id="KW-0539">Nucleus</keyword>
<dbReference type="Pfam" id="PF00533">
    <property type="entry name" value="BRCT"/>
    <property type="match status" value="2"/>
</dbReference>
<keyword evidence="10" id="KW-1185">Reference proteome</keyword>
<dbReference type="Pfam" id="PF03031">
    <property type="entry name" value="NIF"/>
    <property type="match status" value="2"/>
</dbReference>
<dbReference type="InterPro" id="IPR023214">
    <property type="entry name" value="HAD_sf"/>
</dbReference>
<comment type="function">
    <text evidence="6">This promotes the activity of RNA polymerase II.</text>
</comment>
<evidence type="ECO:0000256" key="3">
    <source>
        <dbReference type="ARBA" id="ARBA00023242"/>
    </source>
</evidence>
<dbReference type="InterPro" id="IPR004274">
    <property type="entry name" value="FCP1_dom"/>
</dbReference>
<dbReference type="NCBIfam" id="TIGR02250">
    <property type="entry name" value="FCP1_euk"/>
    <property type="match status" value="1"/>
</dbReference>
<dbReference type="GO" id="GO:0008420">
    <property type="term" value="F:RNA polymerase II CTD heptapeptide repeat phosphatase activity"/>
    <property type="evidence" value="ECO:0007669"/>
    <property type="project" value="UniProtKB-UniRule"/>
</dbReference>
<protein>
    <recommendedName>
        <fullName evidence="6">RNA polymerase II C-terminal domain phosphatase-like</fullName>
        <ecNumber evidence="6">3.1.3.16</ecNumber>
    </recommendedName>
</protein>
<evidence type="ECO:0000259" key="8">
    <source>
        <dbReference type="PROSITE" id="PS50969"/>
    </source>
</evidence>
<dbReference type="GO" id="GO:0005634">
    <property type="term" value="C:nucleus"/>
    <property type="evidence" value="ECO:0007669"/>
    <property type="project" value="UniProtKB-SubCell"/>
</dbReference>
<dbReference type="Proteomes" id="UP001341281">
    <property type="component" value="Chromosome 05"/>
</dbReference>
<dbReference type="SMART" id="SM00577">
    <property type="entry name" value="CPDc"/>
    <property type="match status" value="2"/>
</dbReference>
<feature type="domain" description="FCP1 homology" evidence="8">
    <location>
        <begin position="120"/>
        <end position="294"/>
    </location>
</feature>
<dbReference type="Gene3D" id="3.40.50.1000">
    <property type="entry name" value="HAD superfamily/HAD-like"/>
    <property type="match status" value="2"/>
</dbReference>
<dbReference type="Gene3D" id="3.40.50.10190">
    <property type="entry name" value="BRCT domain"/>
    <property type="match status" value="2"/>
</dbReference>
<dbReference type="CDD" id="cd07521">
    <property type="entry name" value="HAD_FCP1-like"/>
    <property type="match status" value="2"/>
</dbReference>
<evidence type="ECO:0000256" key="2">
    <source>
        <dbReference type="ARBA" id="ARBA00022801"/>
    </source>
</evidence>
<dbReference type="PROSITE" id="PS50172">
    <property type="entry name" value="BRCT"/>
    <property type="match status" value="2"/>
</dbReference>
<name>A0AAQ3WTY7_PASNO</name>
<dbReference type="CDD" id="cd17729">
    <property type="entry name" value="BRCT_CTDP1"/>
    <property type="match status" value="2"/>
</dbReference>
<gene>
    <name evidence="9" type="ORF">U9M48_021625</name>
</gene>
<comment type="catalytic activity">
    <reaction evidence="5 6">
        <text>O-phospho-L-threonyl-[protein] + H2O = L-threonyl-[protein] + phosphate</text>
        <dbReference type="Rhea" id="RHEA:47004"/>
        <dbReference type="Rhea" id="RHEA-COMP:11060"/>
        <dbReference type="Rhea" id="RHEA-COMP:11605"/>
        <dbReference type="ChEBI" id="CHEBI:15377"/>
        <dbReference type="ChEBI" id="CHEBI:30013"/>
        <dbReference type="ChEBI" id="CHEBI:43474"/>
        <dbReference type="ChEBI" id="CHEBI:61977"/>
        <dbReference type="EC" id="3.1.3.16"/>
    </reaction>
</comment>
<proteinExistence type="predicted"/>
<feature type="domain" description="BRCT" evidence="7">
    <location>
        <begin position="339"/>
        <end position="418"/>
    </location>
</feature>
<sequence length="801" mass="88810">MSEVKQGGNDDDAPHCPPHPGFVRGFCSLCGAKAEDTEGGALGVVAGTGSEMKKQGGDDNAASCPPHPGFVDGLCSKCEAKEDAGASTSTLAAAGNIHGGAVASAPTTNIPRASDRATLLRTKKLILILDLDHTLLNSTSLNDFSAIERRQGFTRNTKDDPGLELFRVEPYGIPMLTKLRPFARSFLAQASTMFEMYVYTLAGSVYAKDNVKLLDPDGVYFGERIVSSLESKRPDMKNLDVIPGAEDATVVIVDDTDAAWPSHQDNLILIGRYLYFASECRKFDYQIESLAERGLDEREHDGALAVVLDVLNRVHKGFFDSVHDHDGHCADVRAVIKEVRSQVLRGCTVVFSLSESLDEDELAYEEDSPIWDLADELGAVCELDVDDTITHVIAEDPDTEKAQWARDNAKFLVNPDWIKAAGFSWRRQDELDFPAKKEEDRAGGAPGSSSSWNVPRAPDRATLLRTMKLVLILDLDHTLLNSTRLDDLSAIEQEKGFATSTITKDDPSLELFRVEPNGVPVLTKLRPFARGLLEEASAMFEMYVYTLAGRDYARKNAKLLDPDGVYFVERIVSSQESSRPHMKNLDVIPGAEEATVVIVDDMSIHQDNLILIDRCLYFASARRNFEYQNDDSLALAERGLDESEHDGPLAVVLSDLKRIHKGFFDSVRDDEDDDHRADVQEVITEVRSQVLRGCTVVFSLSETLRGRDESEENFPIWDLAEQLGAVCLLDVGETVTHVVAEDPGTEKAQWARDNNKFLVDPAWINAASFRWCRQDERGFPRNLRPTISESIRFSNFQTMNK</sequence>
<comment type="subcellular location">
    <subcellularLocation>
        <location evidence="1 6">Nucleus</location>
    </subcellularLocation>
</comment>
<evidence type="ECO:0000256" key="6">
    <source>
        <dbReference type="RuleBase" id="RU366066"/>
    </source>
</evidence>
<dbReference type="InterPro" id="IPR001357">
    <property type="entry name" value="BRCT_dom"/>
</dbReference>
<dbReference type="AlphaFoldDB" id="A0AAQ3WTY7"/>
<feature type="domain" description="BRCT" evidence="7">
    <location>
        <begin position="686"/>
        <end position="764"/>
    </location>
</feature>
<dbReference type="SUPFAM" id="SSF52113">
    <property type="entry name" value="BRCT domain"/>
    <property type="match status" value="2"/>
</dbReference>
<reference evidence="9 10" key="1">
    <citation type="submission" date="2024-02" db="EMBL/GenBank/DDBJ databases">
        <title>High-quality chromosome-scale genome assembly of Pensacola bahiagrass (Paspalum notatum Flugge var. saurae).</title>
        <authorList>
            <person name="Vega J.M."/>
            <person name="Podio M."/>
            <person name="Orjuela J."/>
            <person name="Siena L.A."/>
            <person name="Pessino S.C."/>
            <person name="Combes M.C."/>
            <person name="Mariac C."/>
            <person name="Albertini E."/>
            <person name="Pupilli F."/>
            <person name="Ortiz J.P.A."/>
            <person name="Leblanc O."/>
        </authorList>
    </citation>
    <scope>NUCLEOTIDE SEQUENCE [LARGE SCALE GENOMIC DNA]</scope>
    <source>
        <strain evidence="9">R1</strain>
        <tissue evidence="9">Leaf</tissue>
    </source>
</reference>
<evidence type="ECO:0000256" key="1">
    <source>
        <dbReference type="ARBA" id="ARBA00004123"/>
    </source>
</evidence>
<dbReference type="InterPro" id="IPR036420">
    <property type="entry name" value="BRCT_dom_sf"/>
</dbReference>
<evidence type="ECO:0000313" key="9">
    <source>
        <dbReference type="EMBL" id="WVZ73300.1"/>
    </source>
</evidence>
<dbReference type="PANTHER" id="PTHR23081">
    <property type="entry name" value="RNA POLYMERASE II CTD PHOSPHATASE"/>
    <property type="match status" value="1"/>
</dbReference>
<comment type="catalytic activity">
    <reaction evidence="4 6">
        <text>O-phospho-L-seryl-[protein] + H2O = L-seryl-[protein] + phosphate</text>
        <dbReference type="Rhea" id="RHEA:20629"/>
        <dbReference type="Rhea" id="RHEA-COMP:9863"/>
        <dbReference type="Rhea" id="RHEA-COMP:11604"/>
        <dbReference type="ChEBI" id="CHEBI:15377"/>
        <dbReference type="ChEBI" id="CHEBI:29999"/>
        <dbReference type="ChEBI" id="CHEBI:43474"/>
        <dbReference type="ChEBI" id="CHEBI:83421"/>
        <dbReference type="EC" id="3.1.3.16"/>
    </reaction>
</comment>
<feature type="domain" description="FCP1 homology" evidence="8">
    <location>
        <begin position="464"/>
        <end position="643"/>
    </location>
</feature>
<evidence type="ECO:0000313" key="10">
    <source>
        <dbReference type="Proteomes" id="UP001341281"/>
    </source>
</evidence>
<organism evidence="9 10">
    <name type="scientific">Paspalum notatum var. saurae</name>
    <dbReference type="NCBI Taxonomy" id="547442"/>
    <lineage>
        <taxon>Eukaryota</taxon>
        <taxon>Viridiplantae</taxon>
        <taxon>Streptophyta</taxon>
        <taxon>Embryophyta</taxon>
        <taxon>Tracheophyta</taxon>
        <taxon>Spermatophyta</taxon>
        <taxon>Magnoliopsida</taxon>
        <taxon>Liliopsida</taxon>
        <taxon>Poales</taxon>
        <taxon>Poaceae</taxon>
        <taxon>PACMAD clade</taxon>
        <taxon>Panicoideae</taxon>
        <taxon>Andropogonodae</taxon>
        <taxon>Paspaleae</taxon>
        <taxon>Paspalinae</taxon>
        <taxon>Paspalum</taxon>
    </lineage>
</organism>
<dbReference type="PROSITE" id="PS50969">
    <property type="entry name" value="FCP1"/>
    <property type="match status" value="2"/>
</dbReference>
<evidence type="ECO:0000259" key="7">
    <source>
        <dbReference type="PROSITE" id="PS50172"/>
    </source>
</evidence>
<dbReference type="EC" id="3.1.3.16" evidence="6"/>